<evidence type="ECO:0000256" key="6">
    <source>
        <dbReference type="ARBA" id="ARBA00023014"/>
    </source>
</evidence>
<feature type="domain" description="4Fe-4S ferredoxin-type" evidence="8">
    <location>
        <begin position="283"/>
        <end position="312"/>
    </location>
</feature>
<evidence type="ECO:0000313" key="9">
    <source>
        <dbReference type="EMBL" id="WIM04857.1"/>
    </source>
</evidence>
<dbReference type="InterPro" id="IPR051684">
    <property type="entry name" value="Electron_Trans/Redox"/>
</dbReference>
<keyword evidence="6" id="KW-0411">Iron-sulfur</keyword>
<accession>A0AA49ISH0</accession>
<dbReference type="AlphaFoldDB" id="A0AA49ISH0"/>
<evidence type="ECO:0000256" key="2">
    <source>
        <dbReference type="ARBA" id="ARBA00022485"/>
    </source>
</evidence>
<organism evidence="9">
    <name type="scientific">Candidatus Nitricoxidivorans perseverans</name>
    <dbReference type="NCBI Taxonomy" id="2975601"/>
    <lineage>
        <taxon>Bacteria</taxon>
        <taxon>Pseudomonadati</taxon>
        <taxon>Pseudomonadota</taxon>
        <taxon>Betaproteobacteria</taxon>
        <taxon>Nitrosomonadales</taxon>
        <taxon>Sterolibacteriaceae</taxon>
        <taxon>Candidatus Nitricoxidivorans</taxon>
    </lineage>
</organism>
<keyword evidence="1" id="KW-0813">Transport</keyword>
<evidence type="ECO:0000256" key="4">
    <source>
        <dbReference type="ARBA" id="ARBA00022982"/>
    </source>
</evidence>
<dbReference type="PROSITE" id="PS00198">
    <property type="entry name" value="4FE4S_FER_1"/>
    <property type="match status" value="1"/>
</dbReference>
<feature type="transmembrane region" description="Helical" evidence="7">
    <location>
        <begin position="12"/>
        <end position="34"/>
    </location>
</feature>
<sequence>MLKNLFPTLSGFRFVIQVLMLFLTVYGSVVVGHYSAEKISGALPALSCAYDMQNGGYCVLVPTQHQLHHRIGEAMVRAQQLTFQMVLPLLMTFLTFFAFFFVIGKTFCGWVCPLGTLQEWIGKVGRRFGLGLRRFEKGDLGEVKRVRPVKWLLLLGLVFLLPLLTGLGVTPHSLGNPYCDICPSRVASTLLTGNTEQLALRLGDNWSFGLGAVANLLIGFTLVGALAVRQPFCRICPLLSFNALFQRLSPMRLSKTPHENCEKCGVCTEACPMDIPEIAKESGRKAYHEDCTLCGRCAEYCPQDGVIKLKWGPFALFSSSREYYKDKVKAELPDGTVKPVKLVKTRQADA</sequence>
<keyword evidence="7" id="KW-1133">Transmembrane helix</keyword>
<dbReference type="GO" id="GO:0051539">
    <property type="term" value="F:4 iron, 4 sulfur cluster binding"/>
    <property type="evidence" value="ECO:0007669"/>
    <property type="project" value="UniProtKB-KW"/>
</dbReference>
<dbReference type="EMBL" id="CP107246">
    <property type="protein sequence ID" value="WIM04857.1"/>
    <property type="molecule type" value="Genomic_DNA"/>
</dbReference>
<evidence type="ECO:0000256" key="3">
    <source>
        <dbReference type="ARBA" id="ARBA00022723"/>
    </source>
</evidence>
<evidence type="ECO:0000256" key="7">
    <source>
        <dbReference type="SAM" id="Phobius"/>
    </source>
</evidence>
<keyword evidence="2" id="KW-0004">4Fe-4S</keyword>
<dbReference type="Pfam" id="PF13187">
    <property type="entry name" value="Fer4_9"/>
    <property type="match status" value="1"/>
</dbReference>
<dbReference type="PANTHER" id="PTHR30176">
    <property type="entry name" value="FERREDOXIN-TYPE PROTEIN NAPH"/>
    <property type="match status" value="1"/>
</dbReference>
<dbReference type="GO" id="GO:0046872">
    <property type="term" value="F:metal ion binding"/>
    <property type="evidence" value="ECO:0007669"/>
    <property type="project" value="UniProtKB-KW"/>
</dbReference>
<keyword evidence="3" id="KW-0479">Metal-binding</keyword>
<keyword evidence="5" id="KW-0408">Iron</keyword>
<dbReference type="Pfam" id="PF12801">
    <property type="entry name" value="Fer4_5"/>
    <property type="match status" value="2"/>
</dbReference>
<gene>
    <name evidence="9" type="ORF">OHM77_09095</name>
</gene>
<keyword evidence="7" id="KW-0812">Transmembrane</keyword>
<dbReference type="Gene3D" id="3.30.70.20">
    <property type="match status" value="1"/>
</dbReference>
<dbReference type="Proteomes" id="UP001234916">
    <property type="component" value="Chromosome"/>
</dbReference>
<dbReference type="PROSITE" id="PS51379">
    <property type="entry name" value="4FE4S_FER_2"/>
    <property type="match status" value="2"/>
</dbReference>
<dbReference type="PANTHER" id="PTHR30176:SF3">
    <property type="entry name" value="FERREDOXIN-TYPE PROTEIN NAPH"/>
    <property type="match status" value="1"/>
</dbReference>
<keyword evidence="4" id="KW-0249">Electron transport</keyword>
<protein>
    <submittedName>
        <fullName evidence="9">4Fe-4S binding protein</fullName>
    </submittedName>
</protein>
<dbReference type="SUPFAM" id="SSF54862">
    <property type="entry name" value="4Fe-4S ferredoxins"/>
    <property type="match status" value="1"/>
</dbReference>
<evidence type="ECO:0000256" key="1">
    <source>
        <dbReference type="ARBA" id="ARBA00022448"/>
    </source>
</evidence>
<reference evidence="9" key="1">
    <citation type="journal article" date="2023" name="Nat. Microbiol.">
        <title>Enrichment and characterization of a nitric oxide-reducing microbial community in a continuous bioreactor.</title>
        <authorList>
            <person name="Garrido-Amador P."/>
            <person name="Stortenbeker N."/>
            <person name="Wessels H.J.C.T."/>
            <person name="Speth D.R."/>
            <person name="Garcia-Heredia I."/>
            <person name="Kartal B."/>
        </authorList>
    </citation>
    <scope>NUCLEOTIDE SEQUENCE</scope>
    <source>
        <strain evidence="9">MAG1</strain>
    </source>
</reference>
<dbReference type="InterPro" id="IPR017896">
    <property type="entry name" value="4Fe4S_Fe-S-bd"/>
</dbReference>
<feature type="transmembrane region" description="Helical" evidence="7">
    <location>
        <begin position="206"/>
        <end position="228"/>
    </location>
</feature>
<feature type="transmembrane region" description="Helical" evidence="7">
    <location>
        <begin position="85"/>
        <end position="103"/>
    </location>
</feature>
<dbReference type="GO" id="GO:0005886">
    <property type="term" value="C:plasma membrane"/>
    <property type="evidence" value="ECO:0007669"/>
    <property type="project" value="TreeGrafter"/>
</dbReference>
<proteinExistence type="predicted"/>
<dbReference type="KEGG" id="npv:OHM77_09095"/>
<name>A0AA49ISH0_9PROT</name>
<evidence type="ECO:0000259" key="8">
    <source>
        <dbReference type="PROSITE" id="PS51379"/>
    </source>
</evidence>
<feature type="domain" description="4Fe-4S ferredoxin-type" evidence="8">
    <location>
        <begin position="251"/>
        <end position="281"/>
    </location>
</feature>
<feature type="transmembrane region" description="Helical" evidence="7">
    <location>
        <begin position="151"/>
        <end position="169"/>
    </location>
</feature>
<keyword evidence="7" id="KW-0472">Membrane</keyword>
<dbReference type="InterPro" id="IPR017900">
    <property type="entry name" value="4Fe4S_Fe_S_CS"/>
</dbReference>
<evidence type="ECO:0000256" key="5">
    <source>
        <dbReference type="ARBA" id="ARBA00023004"/>
    </source>
</evidence>